<evidence type="ECO:0000313" key="2">
    <source>
        <dbReference type="EMBL" id="EME38219.1"/>
    </source>
</evidence>
<keyword evidence="1" id="KW-1133">Transmembrane helix</keyword>
<dbReference type="AlphaFoldDB" id="N1PCT6"/>
<gene>
    <name evidence="2" type="ORF">DOTSEDRAFT_39274</name>
</gene>
<evidence type="ECO:0000256" key="1">
    <source>
        <dbReference type="SAM" id="Phobius"/>
    </source>
</evidence>
<dbReference type="Proteomes" id="UP000016933">
    <property type="component" value="Unassembled WGS sequence"/>
</dbReference>
<keyword evidence="1" id="KW-0812">Transmembrane</keyword>
<reference evidence="3" key="1">
    <citation type="journal article" date="2012" name="PLoS Genet.">
        <title>The genomes of the fungal plant pathogens Cladosporium fulvum and Dothistroma septosporum reveal adaptation to different hosts and lifestyles but also signatures of common ancestry.</title>
        <authorList>
            <person name="de Wit P.J.G.M."/>
            <person name="van der Burgt A."/>
            <person name="Oekmen B."/>
            <person name="Stergiopoulos I."/>
            <person name="Abd-Elsalam K.A."/>
            <person name="Aerts A.L."/>
            <person name="Bahkali A.H."/>
            <person name="Beenen H.G."/>
            <person name="Chettri P."/>
            <person name="Cox M.P."/>
            <person name="Datema E."/>
            <person name="de Vries R.P."/>
            <person name="Dhillon B."/>
            <person name="Ganley A.R."/>
            <person name="Griffiths S.A."/>
            <person name="Guo Y."/>
            <person name="Hamelin R.C."/>
            <person name="Henrissat B."/>
            <person name="Kabir M.S."/>
            <person name="Jashni M.K."/>
            <person name="Kema G."/>
            <person name="Klaubauf S."/>
            <person name="Lapidus A."/>
            <person name="Levasseur A."/>
            <person name="Lindquist E."/>
            <person name="Mehrabi R."/>
            <person name="Ohm R.A."/>
            <person name="Owen T.J."/>
            <person name="Salamov A."/>
            <person name="Schwelm A."/>
            <person name="Schijlen E."/>
            <person name="Sun H."/>
            <person name="van den Burg H.A."/>
            <person name="van Ham R.C.H.J."/>
            <person name="Zhang S."/>
            <person name="Goodwin S.B."/>
            <person name="Grigoriev I.V."/>
            <person name="Collemare J."/>
            <person name="Bradshaw R.E."/>
        </authorList>
    </citation>
    <scope>NUCLEOTIDE SEQUENCE [LARGE SCALE GENOMIC DNA]</scope>
    <source>
        <strain evidence="3">NZE10 / CBS 128990</strain>
    </source>
</reference>
<name>N1PCT6_DOTSN</name>
<dbReference type="OMA" id="FPHRANE"/>
<reference evidence="2 3" key="2">
    <citation type="journal article" date="2012" name="PLoS Pathog.">
        <title>Diverse lifestyles and strategies of plant pathogenesis encoded in the genomes of eighteen Dothideomycetes fungi.</title>
        <authorList>
            <person name="Ohm R.A."/>
            <person name="Feau N."/>
            <person name="Henrissat B."/>
            <person name="Schoch C.L."/>
            <person name="Horwitz B.A."/>
            <person name="Barry K.W."/>
            <person name="Condon B.J."/>
            <person name="Copeland A.C."/>
            <person name="Dhillon B."/>
            <person name="Glaser F."/>
            <person name="Hesse C.N."/>
            <person name="Kosti I."/>
            <person name="LaButti K."/>
            <person name="Lindquist E.A."/>
            <person name="Lucas S."/>
            <person name="Salamov A.A."/>
            <person name="Bradshaw R.E."/>
            <person name="Ciuffetti L."/>
            <person name="Hamelin R.C."/>
            <person name="Kema G.H.J."/>
            <person name="Lawrence C."/>
            <person name="Scott J.A."/>
            <person name="Spatafora J.W."/>
            <person name="Turgeon B.G."/>
            <person name="de Wit P.J.G.M."/>
            <person name="Zhong S."/>
            <person name="Goodwin S.B."/>
            <person name="Grigoriev I.V."/>
        </authorList>
    </citation>
    <scope>NUCLEOTIDE SEQUENCE [LARGE SCALE GENOMIC DNA]</scope>
    <source>
        <strain evidence="3">NZE10 / CBS 128990</strain>
    </source>
</reference>
<organism evidence="2 3">
    <name type="scientific">Dothistroma septosporum (strain NZE10 / CBS 128990)</name>
    <name type="common">Red band needle blight fungus</name>
    <name type="synonym">Mycosphaerella pini</name>
    <dbReference type="NCBI Taxonomy" id="675120"/>
    <lineage>
        <taxon>Eukaryota</taxon>
        <taxon>Fungi</taxon>
        <taxon>Dikarya</taxon>
        <taxon>Ascomycota</taxon>
        <taxon>Pezizomycotina</taxon>
        <taxon>Dothideomycetes</taxon>
        <taxon>Dothideomycetidae</taxon>
        <taxon>Mycosphaerellales</taxon>
        <taxon>Mycosphaerellaceae</taxon>
        <taxon>Dothistroma</taxon>
    </lineage>
</organism>
<evidence type="ECO:0000313" key="3">
    <source>
        <dbReference type="Proteomes" id="UP000016933"/>
    </source>
</evidence>
<feature type="transmembrane region" description="Helical" evidence="1">
    <location>
        <begin position="41"/>
        <end position="61"/>
    </location>
</feature>
<dbReference type="HOGENOM" id="CLU_804162_0_0_1"/>
<dbReference type="EMBL" id="KB446547">
    <property type="protein sequence ID" value="EME38219.1"/>
    <property type="molecule type" value="Genomic_DNA"/>
</dbReference>
<accession>N1PCT6</accession>
<protein>
    <submittedName>
        <fullName evidence="2">Uncharacterized protein</fullName>
    </submittedName>
</protein>
<keyword evidence="3" id="KW-1185">Reference proteome</keyword>
<sequence>MRPYSRGSGTLFWGPMYTAVMRTIHLLRLTAPATMLPRRAGLLLIASALYWSIYSQFYFYAIHATACHTPVASAWAEISMADEFRDSYNELFYTQLFSSEFEHVAYRNRVQDQIIGDIKNLRLDANREYNQLFKSTFLHRVDEARILTEGEQYLARHRMMALIQKLTALHGNVSSWTTENVNLALEFKDTRARVLSSGRQIWLRRFEALKAEVDDTLKQFSFQGQPLQYVGSLVEGVRGRHKGRTALDFDEFDLDLFVVHAEEWHRHEPVMEEFLPHNLSRNKIFPNGTHLRQIRELGSAVGAAVAARLRGEFNEVVMSKIRDQTEIALARADRFTLDREQRLGR</sequence>
<dbReference type="eggNOG" id="ENOG502SPIW">
    <property type="taxonomic scope" value="Eukaryota"/>
</dbReference>
<proteinExistence type="predicted"/>
<dbReference type="OrthoDB" id="4488300at2759"/>
<keyword evidence="1" id="KW-0472">Membrane</keyword>